<name>A0A445AVG1_ARAHY</name>
<organism evidence="2 3">
    <name type="scientific">Arachis hypogaea</name>
    <name type="common">Peanut</name>
    <dbReference type="NCBI Taxonomy" id="3818"/>
    <lineage>
        <taxon>Eukaryota</taxon>
        <taxon>Viridiplantae</taxon>
        <taxon>Streptophyta</taxon>
        <taxon>Embryophyta</taxon>
        <taxon>Tracheophyta</taxon>
        <taxon>Spermatophyta</taxon>
        <taxon>Magnoliopsida</taxon>
        <taxon>eudicotyledons</taxon>
        <taxon>Gunneridae</taxon>
        <taxon>Pentapetalae</taxon>
        <taxon>rosids</taxon>
        <taxon>fabids</taxon>
        <taxon>Fabales</taxon>
        <taxon>Fabaceae</taxon>
        <taxon>Papilionoideae</taxon>
        <taxon>50 kb inversion clade</taxon>
        <taxon>dalbergioids sensu lato</taxon>
        <taxon>Dalbergieae</taxon>
        <taxon>Pterocarpus clade</taxon>
        <taxon>Arachis</taxon>
    </lineage>
</organism>
<feature type="transmembrane region" description="Helical" evidence="1">
    <location>
        <begin position="83"/>
        <end position="107"/>
    </location>
</feature>
<dbReference type="PANTHER" id="PTHR46087:SF1">
    <property type="entry name" value="ARM REPEAT SUPERFAMILY PROTEIN"/>
    <property type="match status" value="1"/>
</dbReference>
<keyword evidence="3" id="KW-1185">Reference proteome</keyword>
<evidence type="ECO:0000313" key="3">
    <source>
        <dbReference type="Proteomes" id="UP000289738"/>
    </source>
</evidence>
<evidence type="ECO:0000256" key="1">
    <source>
        <dbReference type="SAM" id="Phobius"/>
    </source>
</evidence>
<reference evidence="2 3" key="1">
    <citation type="submission" date="2019-01" db="EMBL/GenBank/DDBJ databases">
        <title>Sequencing of cultivated peanut Arachis hypogaea provides insights into genome evolution and oil improvement.</title>
        <authorList>
            <person name="Chen X."/>
        </authorList>
    </citation>
    <scope>NUCLEOTIDE SEQUENCE [LARGE SCALE GENOMIC DNA]</scope>
    <source>
        <strain evidence="3">cv. Fuhuasheng</strain>
        <tissue evidence="2">Leaves</tissue>
    </source>
</reference>
<feature type="transmembrane region" description="Helical" evidence="1">
    <location>
        <begin position="169"/>
        <end position="189"/>
    </location>
</feature>
<gene>
    <name evidence="2" type="ORF">Ahy_B01g055150</name>
</gene>
<dbReference type="Proteomes" id="UP000289738">
    <property type="component" value="Chromosome B01"/>
</dbReference>
<dbReference type="EMBL" id="SDMP01000011">
    <property type="protein sequence ID" value="RYR30373.1"/>
    <property type="molecule type" value="Genomic_DNA"/>
</dbReference>
<accession>A0A445AVG1</accession>
<keyword evidence="1" id="KW-0812">Transmembrane</keyword>
<dbReference type="PANTHER" id="PTHR46087">
    <property type="entry name" value="PUTATIVE, EXPRESSED-RELATED"/>
    <property type="match status" value="1"/>
</dbReference>
<dbReference type="InterPro" id="IPR055296">
    <property type="entry name" value="SRL2-like"/>
</dbReference>
<evidence type="ECO:0000313" key="2">
    <source>
        <dbReference type="EMBL" id="RYR30373.1"/>
    </source>
</evidence>
<keyword evidence="1" id="KW-0472">Membrane</keyword>
<sequence>MEKATMEREVATAASCTSRAISALRCCCRICRCLFFPSLWLVRATAEDFRVADAPAKEAELNDRKIGKLCKYASKNPLRIPKVILFFVTAMFNCIMPLYASSLLAIIRTLLEQSRTDEIRILGCNTLVDFIECQTDGTYVFNLEGFILKLCQLAQEVGEDERALHLRSAGLQALSYMVLLLALVLPLLLEIA</sequence>
<proteinExistence type="predicted"/>
<dbReference type="AlphaFoldDB" id="A0A445AVG1"/>
<protein>
    <submittedName>
        <fullName evidence="2">Uncharacterized protein</fullName>
    </submittedName>
</protein>
<comment type="caution">
    <text evidence="2">The sequence shown here is derived from an EMBL/GenBank/DDBJ whole genome shotgun (WGS) entry which is preliminary data.</text>
</comment>
<keyword evidence="1" id="KW-1133">Transmembrane helix</keyword>